<dbReference type="SUPFAM" id="SSF53067">
    <property type="entry name" value="Actin-like ATPase domain"/>
    <property type="match status" value="2"/>
</dbReference>
<evidence type="ECO:0000256" key="14">
    <source>
        <dbReference type="ARBA" id="ARBA00038036"/>
    </source>
</evidence>
<gene>
    <name evidence="16" type="primary">coaX</name>
    <name evidence="17" type="ORF">C7S20_03110</name>
</gene>
<comment type="pathway">
    <text evidence="4 16">Cofactor biosynthesis; coenzyme A biosynthesis; CoA from (R)-pantothenate: step 1/5.</text>
</comment>
<keyword evidence="11 16" id="KW-0067">ATP-binding</keyword>
<evidence type="ECO:0000256" key="11">
    <source>
        <dbReference type="ARBA" id="ARBA00022840"/>
    </source>
</evidence>
<dbReference type="KEGG" id="grs:C7S20_03110"/>
<dbReference type="PANTHER" id="PTHR34265:SF1">
    <property type="entry name" value="TYPE III PANTOTHENATE KINASE"/>
    <property type="match status" value="1"/>
</dbReference>
<dbReference type="NCBIfam" id="NF009853">
    <property type="entry name" value="PRK13320.1-5"/>
    <property type="match status" value="1"/>
</dbReference>
<dbReference type="GO" id="GO:0046872">
    <property type="term" value="F:metal ion binding"/>
    <property type="evidence" value="ECO:0007669"/>
    <property type="project" value="UniProtKB-KW"/>
</dbReference>
<dbReference type="Gene3D" id="3.30.420.40">
    <property type="match status" value="2"/>
</dbReference>
<comment type="subcellular location">
    <subcellularLocation>
        <location evidence="3 16">Cytoplasm</location>
    </subcellularLocation>
</comment>
<dbReference type="CDD" id="cd24015">
    <property type="entry name" value="ASKHA_NBD_PanK-III"/>
    <property type="match status" value="1"/>
</dbReference>
<evidence type="ECO:0000256" key="9">
    <source>
        <dbReference type="ARBA" id="ARBA00022741"/>
    </source>
</evidence>
<dbReference type="HAMAP" id="MF_01274">
    <property type="entry name" value="Pantothen_kinase_3"/>
    <property type="match status" value="1"/>
</dbReference>
<keyword evidence="9 16" id="KW-0547">Nucleotide-binding</keyword>
<sequence length="243" mass="27073">MNLVIDVGNTAVKMAVFQNDKLLKKEVFPADQFSKKFFQIKDSYPQIKEAIISSVSHENSEMLRMIRESFPLLEFDQNVSLPFENKYTTPNTLGKDRLALVAAAVKLYPAKNVLIIDSGTCITYDIKTSEEVYLGGAIAPGLTMRFKSLHKFTANLPLITPKPENPLIGNSTATSILSGIINGLEMELKGMLDAYRSEFEDLTIIFTGGDSEFLSLPLKNSIFANSNFLLEGLNFILEFNKTQ</sequence>
<dbReference type="GO" id="GO:0005524">
    <property type="term" value="F:ATP binding"/>
    <property type="evidence" value="ECO:0007669"/>
    <property type="project" value="UniProtKB-UniRule"/>
</dbReference>
<organism evidence="17 18">
    <name type="scientific">Christiangramia fulva</name>
    <dbReference type="NCBI Taxonomy" id="2126553"/>
    <lineage>
        <taxon>Bacteria</taxon>
        <taxon>Pseudomonadati</taxon>
        <taxon>Bacteroidota</taxon>
        <taxon>Flavobacteriia</taxon>
        <taxon>Flavobacteriales</taxon>
        <taxon>Flavobacteriaceae</taxon>
        <taxon>Christiangramia</taxon>
    </lineage>
</organism>
<keyword evidence="13 16" id="KW-0173">Coenzyme A biosynthesis</keyword>
<evidence type="ECO:0000256" key="5">
    <source>
        <dbReference type="ARBA" id="ARBA00011738"/>
    </source>
</evidence>
<comment type="similarity">
    <text evidence="14 16">Belongs to the type III pantothenate kinase family.</text>
</comment>
<evidence type="ECO:0000256" key="1">
    <source>
        <dbReference type="ARBA" id="ARBA00001206"/>
    </source>
</evidence>
<comment type="catalytic activity">
    <reaction evidence="1 16">
        <text>(R)-pantothenate + ATP = (R)-4'-phosphopantothenate + ADP + H(+)</text>
        <dbReference type="Rhea" id="RHEA:16373"/>
        <dbReference type="ChEBI" id="CHEBI:10986"/>
        <dbReference type="ChEBI" id="CHEBI:15378"/>
        <dbReference type="ChEBI" id="CHEBI:29032"/>
        <dbReference type="ChEBI" id="CHEBI:30616"/>
        <dbReference type="ChEBI" id="CHEBI:456216"/>
        <dbReference type="EC" id="2.7.1.33"/>
    </reaction>
</comment>
<dbReference type="EC" id="2.7.1.33" evidence="6 16"/>
<accession>A0A2R3Z257</accession>
<dbReference type="NCBIfam" id="TIGR00671">
    <property type="entry name" value="baf"/>
    <property type="match status" value="1"/>
</dbReference>
<keyword evidence="12 16" id="KW-0630">Potassium</keyword>
<evidence type="ECO:0000256" key="2">
    <source>
        <dbReference type="ARBA" id="ARBA00001958"/>
    </source>
</evidence>
<keyword evidence="7 16" id="KW-0963">Cytoplasm</keyword>
<evidence type="ECO:0000256" key="8">
    <source>
        <dbReference type="ARBA" id="ARBA00022679"/>
    </source>
</evidence>
<evidence type="ECO:0000256" key="6">
    <source>
        <dbReference type="ARBA" id="ARBA00012102"/>
    </source>
</evidence>
<feature type="binding site" evidence="16">
    <location>
        <position position="87"/>
    </location>
    <ligand>
        <name>substrate</name>
    </ligand>
</feature>
<feature type="binding site" evidence="16">
    <location>
        <position position="172"/>
    </location>
    <ligand>
        <name>substrate</name>
    </ligand>
</feature>
<feature type="binding site" evidence="16">
    <location>
        <position position="120"/>
    </location>
    <ligand>
        <name>ATP</name>
        <dbReference type="ChEBI" id="CHEBI:30616"/>
    </ligand>
</feature>
<feature type="active site" description="Proton acceptor" evidence="16">
    <location>
        <position position="96"/>
    </location>
</feature>
<dbReference type="GO" id="GO:0004594">
    <property type="term" value="F:pantothenate kinase activity"/>
    <property type="evidence" value="ECO:0007669"/>
    <property type="project" value="UniProtKB-UniRule"/>
</dbReference>
<dbReference type="OrthoDB" id="9804707at2"/>
<evidence type="ECO:0000256" key="7">
    <source>
        <dbReference type="ARBA" id="ARBA00022490"/>
    </source>
</evidence>
<dbReference type="GO" id="GO:0015937">
    <property type="term" value="P:coenzyme A biosynthetic process"/>
    <property type="evidence" value="ECO:0007669"/>
    <property type="project" value="UniProtKB-UniRule"/>
</dbReference>
<evidence type="ECO:0000256" key="4">
    <source>
        <dbReference type="ARBA" id="ARBA00005225"/>
    </source>
</evidence>
<dbReference type="Pfam" id="PF03309">
    <property type="entry name" value="Pan_kinase"/>
    <property type="match status" value="1"/>
</dbReference>
<feature type="binding site" evidence="16">
    <location>
        <position position="117"/>
    </location>
    <ligand>
        <name>K(+)</name>
        <dbReference type="ChEBI" id="CHEBI:29103"/>
    </ligand>
</feature>
<keyword evidence="8 16" id="KW-0808">Transferase</keyword>
<comment type="function">
    <text evidence="16">Catalyzes the phosphorylation of pantothenate (Pan), the first step in CoA biosynthesis.</text>
</comment>
<dbReference type="InterPro" id="IPR004619">
    <property type="entry name" value="Type_III_PanK"/>
</dbReference>
<dbReference type="RefSeq" id="WP_107011106.1">
    <property type="nucleotide sequence ID" value="NZ_CP028136.1"/>
</dbReference>
<dbReference type="EMBL" id="CP028136">
    <property type="protein sequence ID" value="AVR44328.1"/>
    <property type="molecule type" value="Genomic_DNA"/>
</dbReference>
<protein>
    <recommendedName>
        <fullName evidence="15 16">Type III pantothenate kinase</fullName>
        <ecNumber evidence="6 16">2.7.1.33</ecNumber>
    </recommendedName>
    <alternativeName>
        <fullName evidence="16">PanK-III</fullName>
    </alternativeName>
    <alternativeName>
        <fullName evidence="16">Pantothenic acid kinase</fullName>
    </alternativeName>
</protein>
<comment type="cofactor">
    <cofactor evidence="2">
        <name>K(+)</name>
        <dbReference type="ChEBI" id="CHEBI:29103"/>
    </cofactor>
</comment>
<feature type="binding site" evidence="16">
    <location>
        <begin position="94"/>
        <end position="97"/>
    </location>
    <ligand>
        <name>substrate</name>
    </ligand>
</feature>
<dbReference type="Proteomes" id="UP000241507">
    <property type="component" value="Chromosome"/>
</dbReference>
<dbReference type="AlphaFoldDB" id="A0A2R3Z257"/>
<comment type="cofactor">
    <cofactor evidence="16">
        <name>NH4(+)</name>
        <dbReference type="ChEBI" id="CHEBI:28938"/>
    </cofactor>
    <cofactor evidence="16">
        <name>K(+)</name>
        <dbReference type="ChEBI" id="CHEBI:29103"/>
    </cofactor>
    <text evidence="16">A monovalent cation. Ammonium or potassium.</text>
</comment>
<evidence type="ECO:0000256" key="15">
    <source>
        <dbReference type="ARBA" id="ARBA00040883"/>
    </source>
</evidence>
<evidence type="ECO:0000313" key="17">
    <source>
        <dbReference type="EMBL" id="AVR44328.1"/>
    </source>
</evidence>
<comment type="subunit">
    <text evidence="5 16">Homodimer.</text>
</comment>
<evidence type="ECO:0000256" key="16">
    <source>
        <dbReference type="HAMAP-Rule" id="MF_01274"/>
    </source>
</evidence>
<evidence type="ECO:0000256" key="10">
    <source>
        <dbReference type="ARBA" id="ARBA00022777"/>
    </source>
</evidence>
<reference evidence="18" key="1">
    <citation type="submission" date="2018-03" db="EMBL/GenBank/DDBJ databases">
        <title>Gramella fulva sp. nov., isolated from a dry surface of tidal flat.</title>
        <authorList>
            <person name="Hwang S.H."/>
            <person name="Hwang W.M."/>
            <person name="Kang K."/>
            <person name="Ahn T.-Y."/>
        </authorList>
    </citation>
    <scope>NUCLEOTIDE SEQUENCE [LARGE SCALE GENOMIC DNA]</scope>
    <source>
        <strain evidence="18">SH35</strain>
    </source>
</reference>
<name>A0A2R3Z257_9FLAO</name>
<feature type="binding site" evidence="16">
    <location>
        <begin position="6"/>
        <end position="13"/>
    </location>
    <ligand>
        <name>ATP</name>
        <dbReference type="ChEBI" id="CHEBI:30616"/>
    </ligand>
</feature>
<evidence type="ECO:0000256" key="13">
    <source>
        <dbReference type="ARBA" id="ARBA00022993"/>
    </source>
</evidence>
<evidence type="ECO:0000313" key="18">
    <source>
        <dbReference type="Proteomes" id="UP000241507"/>
    </source>
</evidence>
<proteinExistence type="inferred from homology"/>
<evidence type="ECO:0000256" key="12">
    <source>
        <dbReference type="ARBA" id="ARBA00022958"/>
    </source>
</evidence>
<keyword evidence="18" id="KW-1185">Reference proteome</keyword>
<keyword evidence="10 16" id="KW-0418">Kinase</keyword>
<dbReference type="PANTHER" id="PTHR34265">
    <property type="entry name" value="TYPE III PANTOTHENATE KINASE"/>
    <property type="match status" value="1"/>
</dbReference>
<dbReference type="InterPro" id="IPR043129">
    <property type="entry name" value="ATPase_NBD"/>
</dbReference>
<keyword evidence="16" id="KW-0479">Metal-binding</keyword>
<dbReference type="UniPathway" id="UPA00241">
    <property type="reaction ID" value="UER00352"/>
</dbReference>
<dbReference type="GO" id="GO:0005737">
    <property type="term" value="C:cytoplasm"/>
    <property type="evidence" value="ECO:0007669"/>
    <property type="project" value="UniProtKB-SubCell"/>
</dbReference>
<evidence type="ECO:0000256" key="3">
    <source>
        <dbReference type="ARBA" id="ARBA00004496"/>
    </source>
</evidence>